<evidence type="ECO:0000313" key="19">
    <source>
        <dbReference type="Proteomes" id="UP000198728"/>
    </source>
</evidence>
<accession>A0A1I1D5E7</accession>
<dbReference type="PROSITE" id="PS50885">
    <property type="entry name" value="HAMP"/>
    <property type="match status" value="1"/>
</dbReference>
<comment type="catalytic activity">
    <reaction evidence="1">
        <text>ATP + protein L-histidine = ADP + protein N-phospho-L-histidine.</text>
        <dbReference type="EC" id="2.7.13.3"/>
    </reaction>
</comment>
<dbReference type="Pfam" id="PF00672">
    <property type="entry name" value="HAMP"/>
    <property type="match status" value="1"/>
</dbReference>
<dbReference type="CDD" id="cd00075">
    <property type="entry name" value="HATPase"/>
    <property type="match status" value="1"/>
</dbReference>
<evidence type="ECO:0000256" key="11">
    <source>
        <dbReference type="ARBA" id="ARBA00022840"/>
    </source>
</evidence>
<dbReference type="SUPFAM" id="SSF55874">
    <property type="entry name" value="ATPase domain of HSP90 chaperone/DNA topoisomerase II/histidine kinase"/>
    <property type="match status" value="1"/>
</dbReference>
<dbReference type="InterPro" id="IPR003661">
    <property type="entry name" value="HisK_dim/P_dom"/>
</dbReference>
<feature type="transmembrane region" description="Helical" evidence="15">
    <location>
        <begin position="14"/>
        <end position="38"/>
    </location>
</feature>
<dbReference type="GO" id="GO:0005524">
    <property type="term" value="F:ATP binding"/>
    <property type="evidence" value="ECO:0007669"/>
    <property type="project" value="UniProtKB-KW"/>
</dbReference>
<gene>
    <name evidence="18" type="ORF">SAMN04488094_1014</name>
</gene>
<keyword evidence="14 15" id="KW-0472">Membrane</keyword>
<dbReference type="Pfam" id="PF02518">
    <property type="entry name" value="HATPase_c"/>
    <property type="match status" value="1"/>
</dbReference>
<evidence type="ECO:0000256" key="5">
    <source>
        <dbReference type="ARBA" id="ARBA00022519"/>
    </source>
</evidence>
<evidence type="ECO:0000259" key="17">
    <source>
        <dbReference type="PROSITE" id="PS50885"/>
    </source>
</evidence>
<dbReference type="GO" id="GO:0000155">
    <property type="term" value="F:phosphorelay sensor kinase activity"/>
    <property type="evidence" value="ECO:0007669"/>
    <property type="project" value="InterPro"/>
</dbReference>
<evidence type="ECO:0000256" key="14">
    <source>
        <dbReference type="ARBA" id="ARBA00023136"/>
    </source>
</evidence>
<reference evidence="18 19" key="1">
    <citation type="submission" date="2016-10" db="EMBL/GenBank/DDBJ databases">
        <authorList>
            <person name="de Groot N.N."/>
        </authorList>
    </citation>
    <scope>NUCLEOTIDE SEQUENCE [LARGE SCALE GENOMIC DNA]</scope>
    <source>
        <strain evidence="18 19">DSM 19548</strain>
    </source>
</reference>
<keyword evidence="5" id="KW-0997">Cell inner membrane</keyword>
<evidence type="ECO:0000259" key="16">
    <source>
        <dbReference type="PROSITE" id="PS50109"/>
    </source>
</evidence>
<evidence type="ECO:0000256" key="9">
    <source>
        <dbReference type="ARBA" id="ARBA00022741"/>
    </source>
</evidence>
<evidence type="ECO:0000256" key="3">
    <source>
        <dbReference type="ARBA" id="ARBA00012438"/>
    </source>
</evidence>
<keyword evidence="13" id="KW-0902">Two-component regulatory system</keyword>
<evidence type="ECO:0000256" key="10">
    <source>
        <dbReference type="ARBA" id="ARBA00022777"/>
    </source>
</evidence>
<keyword evidence="12 15" id="KW-1133">Transmembrane helix</keyword>
<evidence type="ECO:0000256" key="6">
    <source>
        <dbReference type="ARBA" id="ARBA00022553"/>
    </source>
</evidence>
<dbReference type="InterPro" id="IPR003594">
    <property type="entry name" value="HATPase_dom"/>
</dbReference>
<protein>
    <recommendedName>
        <fullName evidence="3">histidine kinase</fullName>
        <ecNumber evidence="3">2.7.13.3</ecNumber>
    </recommendedName>
</protein>
<evidence type="ECO:0000256" key="7">
    <source>
        <dbReference type="ARBA" id="ARBA00022679"/>
    </source>
</evidence>
<keyword evidence="8 15" id="KW-0812">Transmembrane</keyword>
<keyword evidence="10 18" id="KW-0418">Kinase</keyword>
<dbReference type="SMART" id="SM00388">
    <property type="entry name" value="HisKA"/>
    <property type="match status" value="1"/>
</dbReference>
<feature type="domain" description="HAMP" evidence="17">
    <location>
        <begin position="181"/>
        <end position="232"/>
    </location>
</feature>
<keyword evidence="11" id="KW-0067">ATP-binding</keyword>
<dbReference type="InterPro" id="IPR004358">
    <property type="entry name" value="Sig_transdc_His_kin-like_C"/>
</dbReference>
<feature type="transmembrane region" description="Helical" evidence="15">
    <location>
        <begin position="161"/>
        <end position="180"/>
    </location>
</feature>
<keyword evidence="7" id="KW-0808">Transferase</keyword>
<comment type="subcellular location">
    <subcellularLocation>
        <location evidence="2">Cell inner membrane</location>
        <topology evidence="2">Multi-pass membrane protein</topology>
    </subcellularLocation>
</comment>
<dbReference type="PROSITE" id="PS50109">
    <property type="entry name" value="HIS_KIN"/>
    <property type="match status" value="1"/>
</dbReference>
<evidence type="ECO:0000256" key="1">
    <source>
        <dbReference type="ARBA" id="ARBA00000085"/>
    </source>
</evidence>
<dbReference type="InterPro" id="IPR005467">
    <property type="entry name" value="His_kinase_dom"/>
</dbReference>
<evidence type="ECO:0000256" key="8">
    <source>
        <dbReference type="ARBA" id="ARBA00022692"/>
    </source>
</evidence>
<keyword evidence="19" id="KW-1185">Reference proteome</keyword>
<keyword evidence="9" id="KW-0547">Nucleotide-binding</keyword>
<dbReference type="InterPro" id="IPR003660">
    <property type="entry name" value="HAMP_dom"/>
</dbReference>
<evidence type="ECO:0000256" key="4">
    <source>
        <dbReference type="ARBA" id="ARBA00022475"/>
    </source>
</evidence>
<feature type="domain" description="Histidine kinase" evidence="16">
    <location>
        <begin position="240"/>
        <end position="440"/>
    </location>
</feature>
<dbReference type="SUPFAM" id="SSF47384">
    <property type="entry name" value="Homodimeric domain of signal transducing histidine kinase"/>
    <property type="match status" value="1"/>
</dbReference>
<dbReference type="RefSeq" id="WP_093358253.1">
    <property type="nucleotide sequence ID" value="NZ_FOLG01000001.1"/>
</dbReference>
<dbReference type="SMART" id="SM00304">
    <property type="entry name" value="HAMP"/>
    <property type="match status" value="1"/>
</dbReference>
<name>A0A1I1D5E7_9RHOB</name>
<dbReference type="InterPro" id="IPR036097">
    <property type="entry name" value="HisK_dim/P_sf"/>
</dbReference>
<evidence type="ECO:0000256" key="2">
    <source>
        <dbReference type="ARBA" id="ARBA00004429"/>
    </source>
</evidence>
<dbReference type="PRINTS" id="PR00344">
    <property type="entry name" value="BCTRLSENSOR"/>
</dbReference>
<evidence type="ECO:0000256" key="13">
    <source>
        <dbReference type="ARBA" id="ARBA00023012"/>
    </source>
</evidence>
<dbReference type="EC" id="2.7.13.3" evidence="3"/>
<dbReference type="AlphaFoldDB" id="A0A1I1D5E7"/>
<dbReference type="OrthoDB" id="9804645at2"/>
<dbReference type="InterPro" id="IPR050980">
    <property type="entry name" value="2C_sensor_his_kinase"/>
</dbReference>
<dbReference type="Gene3D" id="3.30.565.10">
    <property type="entry name" value="Histidine kinase-like ATPase, C-terminal domain"/>
    <property type="match status" value="1"/>
</dbReference>
<keyword evidence="6" id="KW-0597">Phosphoprotein</keyword>
<keyword evidence="4" id="KW-1003">Cell membrane</keyword>
<dbReference type="EMBL" id="FOLG01000001">
    <property type="protein sequence ID" value="SFB70135.1"/>
    <property type="molecule type" value="Genomic_DNA"/>
</dbReference>
<dbReference type="SMART" id="SM00387">
    <property type="entry name" value="HATPase_c"/>
    <property type="match status" value="1"/>
</dbReference>
<evidence type="ECO:0000313" key="18">
    <source>
        <dbReference type="EMBL" id="SFB70135.1"/>
    </source>
</evidence>
<evidence type="ECO:0000256" key="12">
    <source>
        <dbReference type="ARBA" id="ARBA00022989"/>
    </source>
</evidence>
<organism evidence="18 19">
    <name type="scientific">Tropicimonas isoalkanivorans</name>
    <dbReference type="NCBI Taxonomy" id="441112"/>
    <lineage>
        <taxon>Bacteria</taxon>
        <taxon>Pseudomonadati</taxon>
        <taxon>Pseudomonadota</taxon>
        <taxon>Alphaproteobacteria</taxon>
        <taxon>Rhodobacterales</taxon>
        <taxon>Roseobacteraceae</taxon>
        <taxon>Tropicimonas</taxon>
    </lineage>
</organism>
<dbReference type="Proteomes" id="UP000198728">
    <property type="component" value="Unassembled WGS sequence"/>
</dbReference>
<dbReference type="GO" id="GO:0005886">
    <property type="term" value="C:plasma membrane"/>
    <property type="evidence" value="ECO:0007669"/>
    <property type="project" value="UniProtKB-SubCell"/>
</dbReference>
<dbReference type="CDD" id="cd00082">
    <property type="entry name" value="HisKA"/>
    <property type="match status" value="1"/>
</dbReference>
<dbReference type="InterPro" id="IPR036890">
    <property type="entry name" value="HATPase_C_sf"/>
</dbReference>
<dbReference type="Pfam" id="PF00512">
    <property type="entry name" value="HisKA"/>
    <property type="match status" value="1"/>
</dbReference>
<dbReference type="Gene3D" id="1.10.287.130">
    <property type="match status" value="1"/>
</dbReference>
<dbReference type="STRING" id="441112.SAMN04488094_1014"/>
<proteinExistence type="predicted"/>
<dbReference type="PANTHER" id="PTHR44936:SF5">
    <property type="entry name" value="SENSOR HISTIDINE KINASE ENVZ"/>
    <property type="match status" value="1"/>
</dbReference>
<dbReference type="PANTHER" id="PTHR44936">
    <property type="entry name" value="SENSOR PROTEIN CREC"/>
    <property type="match status" value="1"/>
</dbReference>
<evidence type="ECO:0000256" key="15">
    <source>
        <dbReference type="SAM" id="Phobius"/>
    </source>
</evidence>
<sequence length="440" mass="48118">MKLDWLKRPMPRGLYGRAALILVVPVTVLMVVVSLVFIQRHFEGVTQQLTSGIVLELREVVEVIEAAPDLGAGLAEAEPLVTTLGIQLAPADKPQTGDRRVFYDVSGRMVIDTLRDGLPEVRAVDLRQSSRRVIVQLDTRHGPLEATVDRRRASASNPHQFLVLMASIGVLMTGIAYLYLRNQLRPITRLAEAAEAFGKGRVVRYRPSGALEVRAAGRAFLDMRARIERQIEQRTLMLSGVSHDLRTPITRLKLALSMMPEGQDVEDMQRDVAEMEGLIDSFLDFARSDQEEDPAPVVPVDLARKVVERAARGRGEVSLSAGDEAGQEVLLREQAVERALGNLVGNALRYGERAAVSVACTGRTVVFSVEDDGPGIPEGDRERAVQPFTRLDAARNQDRGSGVGLGLSLARDIARRHGGALRLSDSETLGGLKAELVIPR</sequence>